<dbReference type="PANTHER" id="PTHR43591:SF24">
    <property type="entry name" value="2-METHOXY-6-POLYPRENYL-1,4-BENZOQUINOL METHYLASE, MITOCHONDRIAL"/>
    <property type="match status" value="1"/>
</dbReference>
<protein>
    <submittedName>
        <fullName evidence="2">Methyltransferase</fullName>
    </submittedName>
</protein>
<dbReference type="SUPFAM" id="SSF53335">
    <property type="entry name" value="S-adenosyl-L-methionine-dependent methyltransferases"/>
    <property type="match status" value="1"/>
</dbReference>
<accession>V5C6P4</accession>
<dbReference type="eggNOG" id="COG2226">
    <property type="taxonomic scope" value="Bacteria"/>
</dbReference>
<dbReference type="AlphaFoldDB" id="V5C6P4"/>
<evidence type="ECO:0000259" key="1">
    <source>
        <dbReference type="Pfam" id="PF08241"/>
    </source>
</evidence>
<dbReference type="CDD" id="cd02440">
    <property type="entry name" value="AdoMet_MTases"/>
    <property type="match status" value="1"/>
</dbReference>
<sequence>MNVKRFTSWEEAVAWLIAQPEQQELVRACYFDRPALPAAQRYWQSDEWCAVRKLLPANIGRVLDVGAGMGIASYALGKDGWQVTALEPDPSNLVGAGAIRQLASKAGLEITVVEKWGERLPFADASFDVIHARQVLHHARDLEQFCKELYRVLKPGGRLIATREHVISDASQLPKFLAKHSLQNLYGGENAFQRKEYLSSLKAAGFSILSVLGPWDSIINSTPFTRHKLAEFFLARYGHWLGASMISRIIFTELGFQFVRQALALVDRRPGRLYTFVADKPEQVQ</sequence>
<dbReference type="PATRIC" id="fig|1116472.3.peg.44"/>
<dbReference type="Pfam" id="PF08241">
    <property type="entry name" value="Methyltransf_11"/>
    <property type="match status" value="1"/>
</dbReference>
<dbReference type="PANTHER" id="PTHR43591">
    <property type="entry name" value="METHYLTRANSFERASE"/>
    <property type="match status" value="1"/>
</dbReference>
<dbReference type="RefSeq" id="WP_023492980.1">
    <property type="nucleotide sequence ID" value="NZ_AYLO01000004.1"/>
</dbReference>
<evidence type="ECO:0000313" key="3">
    <source>
        <dbReference type="Proteomes" id="UP000017842"/>
    </source>
</evidence>
<keyword evidence="3" id="KW-1185">Reference proteome</keyword>
<dbReference type="EMBL" id="AYLO01000004">
    <property type="protein sequence ID" value="ESS74097.1"/>
    <property type="molecule type" value="Genomic_DNA"/>
</dbReference>
<organism evidence="2 3">
    <name type="scientific">Methyloglobulus morosus KoM1</name>
    <dbReference type="NCBI Taxonomy" id="1116472"/>
    <lineage>
        <taxon>Bacteria</taxon>
        <taxon>Pseudomonadati</taxon>
        <taxon>Pseudomonadota</taxon>
        <taxon>Gammaproteobacteria</taxon>
        <taxon>Methylococcales</taxon>
        <taxon>Methylococcaceae</taxon>
        <taxon>Methyloglobulus</taxon>
    </lineage>
</organism>
<dbReference type="GO" id="GO:0032259">
    <property type="term" value="P:methylation"/>
    <property type="evidence" value="ECO:0007669"/>
    <property type="project" value="UniProtKB-KW"/>
</dbReference>
<dbReference type="GO" id="GO:0008757">
    <property type="term" value="F:S-adenosylmethionine-dependent methyltransferase activity"/>
    <property type="evidence" value="ECO:0007669"/>
    <property type="project" value="InterPro"/>
</dbReference>
<feature type="domain" description="Methyltransferase type 11" evidence="1">
    <location>
        <begin position="63"/>
        <end position="160"/>
    </location>
</feature>
<dbReference type="Proteomes" id="UP000017842">
    <property type="component" value="Unassembled WGS sequence"/>
</dbReference>
<reference evidence="2 3" key="1">
    <citation type="journal article" date="2013" name="Genome Announc.">
        <title>Draft Genome Sequence of the Methanotrophic Gammaproteobacterium Methyloglobulus morosus DSM 22980 Strain KoM1.</title>
        <authorList>
            <person name="Poehlein A."/>
            <person name="Deutzmann J.S."/>
            <person name="Daniel R."/>
            <person name="Simeonova D.D."/>
        </authorList>
    </citation>
    <scope>NUCLEOTIDE SEQUENCE [LARGE SCALE GENOMIC DNA]</scope>
    <source>
        <strain evidence="2 3">KoM1</strain>
    </source>
</reference>
<dbReference type="STRING" id="1116472.MGMO_4c00090"/>
<keyword evidence="2" id="KW-0489">Methyltransferase</keyword>
<comment type="caution">
    <text evidence="2">The sequence shown here is derived from an EMBL/GenBank/DDBJ whole genome shotgun (WGS) entry which is preliminary data.</text>
</comment>
<name>V5C6P4_9GAMM</name>
<gene>
    <name evidence="2" type="ORF">MGMO_4c00090</name>
</gene>
<dbReference type="InterPro" id="IPR029063">
    <property type="entry name" value="SAM-dependent_MTases_sf"/>
</dbReference>
<proteinExistence type="predicted"/>
<evidence type="ECO:0000313" key="2">
    <source>
        <dbReference type="EMBL" id="ESS74097.1"/>
    </source>
</evidence>
<dbReference type="Gene3D" id="3.40.50.150">
    <property type="entry name" value="Vaccinia Virus protein VP39"/>
    <property type="match status" value="1"/>
</dbReference>
<dbReference type="OrthoDB" id="529208at2"/>
<dbReference type="InterPro" id="IPR013216">
    <property type="entry name" value="Methyltransf_11"/>
</dbReference>
<keyword evidence="2" id="KW-0808">Transferase</keyword>